<organism evidence="2 3">
    <name type="scientific">Virgisporangium ochraceum</name>
    <dbReference type="NCBI Taxonomy" id="65505"/>
    <lineage>
        <taxon>Bacteria</taxon>
        <taxon>Bacillati</taxon>
        <taxon>Actinomycetota</taxon>
        <taxon>Actinomycetes</taxon>
        <taxon>Micromonosporales</taxon>
        <taxon>Micromonosporaceae</taxon>
        <taxon>Virgisporangium</taxon>
    </lineage>
</organism>
<feature type="compositionally biased region" description="Basic and acidic residues" evidence="1">
    <location>
        <begin position="1"/>
        <end position="27"/>
    </location>
</feature>
<feature type="region of interest" description="Disordered" evidence="1">
    <location>
        <begin position="1"/>
        <end position="58"/>
    </location>
</feature>
<accession>A0A8J4A5X4</accession>
<keyword evidence="3" id="KW-1185">Reference proteome</keyword>
<evidence type="ECO:0000313" key="3">
    <source>
        <dbReference type="Proteomes" id="UP000635606"/>
    </source>
</evidence>
<gene>
    <name evidence="2" type="ORF">Voc01_104300</name>
</gene>
<dbReference type="RefSeq" id="WP_203935272.1">
    <property type="nucleotide sequence ID" value="NZ_BOPH01000163.1"/>
</dbReference>
<dbReference type="EMBL" id="BOPH01000163">
    <property type="protein sequence ID" value="GIJ75513.1"/>
    <property type="molecule type" value="Genomic_DNA"/>
</dbReference>
<evidence type="ECO:0000256" key="1">
    <source>
        <dbReference type="SAM" id="MobiDB-lite"/>
    </source>
</evidence>
<evidence type="ECO:0000313" key="2">
    <source>
        <dbReference type="EMBL" id="GIJ75513.1"/>
    </source>
</evidence>
<comment type="caution">
    <text evidence="2">The sequence shown here is derived from an EMBL/GenBank/DDBJ whole genome shotgun (WGS) entry which is preliminary data.</text>
</comment>
<sequence>MDCSRHLPDALVLPRRDGVSDRGHDPLDADPPPGLPAVLVLRPPGGRTARTAAEPDLR</sequence>
<feature type="compositionally biased region" description="Low complexity" evidence="1">
    <location>
        <begin position="36"/>
        <end position="46"/>
    </location>
</feature>
<dbReference type="Proteomes" id="UP000635606">
    <property type="component" value="Unassembled WGS sequence"/>
</dbReference>
<proteinExistence type="predicted"/>
<protein>
    <submittedName>
        <fullName evidence="2">Uncharacterized protein</fullName>
    </submittedName>
</protein>
<name>A0A8J4A5X4_9ACTN</name>
<reference evidence="2" key="1">
    <citation type="submission" date="2021-01" db="EMBL/GenBank/DDBJ databases">
        <title>Whole genome shotgun sequence of Virgisporangium ochraceum NBRC 16418.</title>
        <authorList>
            <person name="Komaki H."/>
            <person name="Tamura T."/>
        </authorList>
    </citation>
    <scope>NUCLEOTIDE SEQUENCE</scope>
    <source>
        <strain evidence="2">NBRC 16418</strain>
    </source>
</reference>
<dbReference type="AlphaFoldDB" id="A0A8J4A5X4"/>